<organism evidence="1 2">
    <name type="scientific">Candida boidinii</name>
    <name type="common">Yeast</name>
    <dbReference type="NCBI Taxonomy" id="5477"/>
    <lineage>
        <taxon>Eukaryota</taxon>
        <taxon>Fungi</taxon>
        <taxon>Dikarya</taxon>
        <taxon>Ascomycota</taxon>
        <taxon>Saccharomycotina</taxon>
        <taxon>Pichiomycetes</taxon>
        <taxon>Pichiales</taxon>
        <taxon>Pichiaceae</taxon>
        <taxon>Ogataea</taxon>
        <taxon>Ogataea/Candida clade</taxon>
    </lineage>
</organism>
<accession>A0ACB5TRH7</accession>
<protein>
    <submittedName>
        <fullName evidence="1">Unnamed protein product</fullName>
    </submittedName>
</protein>
<sequence>MVQSLVNRNAIVTGGSGGIGLAVCEELAKRGCNIVITYNSNSKLADELVSKLKTKYNDSENQKFYCLKSNALECDKAAKILVEEVHELFPSIDIIVNSAGVDDIHLLEDVTLDDFDRTMKINVYYPVFLVKEAVKYFGKKPRIVNVSSISARVGGITSTVYSSSKAALEGATRVLAQELGQKYGATVNCVNPGPVNTKMWTDSSTEIVEGFNKYLEDTPSGCRIGEPDDIAQIIAFLCEEGCRWVNGSTVCANGGFILN</sequence>
<gene>
    <name evidence="1" type="ORF">Cboi01_000274300</name>
</gene>
<proteinExistence type="predicted"/>
<name>A0ACB5TRH7_CANBO</name>
<evidence type="ECO:0000313" key="2">
    <source>
        <dbReference type="Proteomes" id="UP001165101"/>
    </source>
</evidence>
<keyword evidence="2" id="KW-1185">Reference proteome</keyword>
<comment type="caution">
    <text evidence="1">The sequence shown here is derived from an EMBL/GenBank/DDBJ whole genome shotgun (WGS) entry which is preliminary data.</text>
</comment>
<dbReference type="EMBL" id="BSXV01001313">
    <property type="protein sequence ID" value="GME92424.1"/>
    <property type="molecule type" value="Genomic_DNA"/>
</dbReference>
<dbReference type="Proteomes" id="UP001165101">
    <property type="component" value="Unassembled WGS sequence"/>
</dbReference>
<evidence type="ECO:0000313" key="1">
    <source>
        <dbReference type="EMBL" id="GME92424.1"/>
    </source>
</evidence>
<reference evidence="1" key="1">
    <citation type="submission" date="2023-04" db="EMBL/GenBank/DDBJ databases">
        <title>Candida boidinii NBRC 1967.</title>
        <authorList>
            <person name="Ichikawa N."/>
            <person name="Sato H."/>
            <person name="Tonouchi N."/>
        </authorList>
    </citation>
    <scope>NUCLEOTIDE SEQUENCE</scope>
    <source>
        <strain evidence="1">NBRC 1967</strain>
    </source>
</reference>